<evidence type="ECO:0000256" key="1">
    <source>
        <dbReference type="SAM" id="Phobius"/>
    </source>
</evidence>
<accession>W7XL51</accession>
<reference evidence="3" key="1">
    <citation type="journal article" date="2006" name="PLoS Biol.">
        <title>Macronuclear genome sequence of the ciliate Tetrahymena thermophila, a model eukaryote.</title>
        <authorList>
            <person name="Eisen J.A."/>
            <person name="Coyne R.S."/>
            <person name="Wu M."/>
            <person name="Wu D."/>
            <person name="Thiagarajan M."/>
            <person name="Wortman J.R."/>
            <person name="Badger J.H."/>
            <person name="Ren Q."/>
            <person name="Amedeo P."/>
            <person name="Jones K.M."/>
            <person name="Tallon L.J."/>
            <person name="Delcher A.L."/>
            <person name="Salzberg S.L."/>
            <person name="Silva J.C."/>
            <person name="Haas B.J."/>
            <person name="Majoros W.H."/>
            <person name="Farzad M."/>
            <person name="Carlton J.M."/>
            <person name="Smith R.K. Jr."/>
            <person name="Garg J."/>
            <person name="Pearlman R.E."/>
            <person name="Karrer K.M."/>
            <person name="Sun L."/>
            <person name="Manning G."/>
            <person name="Elde N.C."/>
            <person name="Turkewitz A.P."/>
            <person name="Asai D.J."/>
            <person name="Wilkes D.E."/>
            <person name="Wang Y."/>
            <person name="Cai H."/>
            <person name="Collins K."/>
            <person name="Stewart B.A."/>
            <person name="Lee S.R."/>
            <person name="Wilamowska K."/>
            <person name="Weinberg Z."/>
            <person name="Ruzzo W.L."/>
            <person name="Wloga D."/>
            <person name="Gaertig J."/>
            <person name="Frankel J."/>
            <person name="Tsao C.-C."/>
            <person name="Gorovsky M.A."/>
            <person name="Keeling P.J."/>
            <person name="Waller R.F."/>
            <person name="Patron N.J."/>
            <person name="Cherry J.M."/>
            <person name="Stover N.A."/>
            <person name="Krieger C.J."/>
            <person name="del Toro C."/>
            <person name="Ryder H.F."/>
            <person name="Williamson S.C."/>
            <person name="Barbeau R.A."/>
            <person name="Hamilton E.P."/>
            <person name="Orias E."/>
        </authorList>
    </citation>
    <scope>NUCLEOTIDE SEQUENCE [LARGE SCALE GENOMIC DNA]</scope>
    <source>
        <strain evidence="3">SB210</strain>
    </source>
</reference>
<feature type="transmembrane region" description="Helical" evidence="1">
    <location>
        <begin position="443"/>
        <end position="461"/>
    </location>
</feature>
<evidence type="ECO:0000313" key="2">
    <source>
        <dbReference type="EMBL" id="EWS75679.1"/>
    </source>
</evidence>
<dbReference type="GeneID" id="24437520"/>
<dbReference type="OrthoDB" id="5950997at2759"/>
<dbReference type="PANTHER" id="PTHR11319">
    <property type="entry name" value="G PROTEIN-COUPLED RECEPTOR-RELATED"/>
    <property type="match status" value="1"/>
</dbReference>
<organism evidence="2 3">
    <name type="scientific">Tetrahymena thermophila (strain SB210)</name>
    <dbReference type="NCBI Taxonomy" id="312017"/>
    <lineage>
        <taxon>Eukaryota</taxon>
        <taxon>Sar</taxon>
        <taxon>Alveolata</taxon>
        <taxon>Ciliophora</taxon>
        <taxon>Intramacronucleata</taxon>
        <taxon>Oligohymenophorea</taxon>
        <taxon>Hymenostomatida</taxon>
        <taxon>Tetrahymenina</taxon>
        <taxon>Tetrahymenidae</taxon>
        <taxon>Tetrahymena</taxon>
    </lineage>
</organism>
<dbReference type="RefSeq" id="XP_012651825.1">
    <property type="nucleotide sequence ID" value="XM_012796371.1"/>
</dbReference>
<dbReference type="InParanoid" id="W7XL51"/>
<dbReference type="KEGG" id="tet:TTHERM_000146188"/>
<keyword evidence="1" id="KW-1133">Transmembrane helix</keyword>
<dbReference type="Proteomes" id="UP000009168">
    <property type="component" value="Unassembled WGS sequence"/>
</dbReference>
<proteinExistence type="predicted"/>
<feature type="transmembrane region" description="Helical" evidence="1">
    <location>
        <begin position="618"/>
        <end position="639"/>
    </location>
</feature>
<dbReference type="EMBL" id="GG662793">
    <property type="protein sequence ID" value="EWS75679.1"/>
    <property type="molecule type" value="Genomic_DNA"/>
</dbReference>
<sequence>MLVTQSKSVQIQNSIFQNNTCLNGGALSLIQCSNTLKIQNSKFQYNEAFASGGAIYFENVDAQIQMDSLVQINKNQALIGGGIRLLNNKLNLLQSLNFNYKNLIFDNSAQLYGKNVGTFLQNATIGVIQDISAQTSDMNQSDQQKIDYKIIKNEEMNKSDQQKFQQILQIFKFQSGGTINLSIQLIDAEGTYLKIEVQKYYSQQYPDPIMDELRQIQFKIQSYTQNQDLFINGHNIITSSDFYDQNNQFIFTQIQISSMPNQTASLQIIPYYIPANINVLPIYIEIHMRICYPGEVVRQLENNIYSCYPCPLGSYSITDPTKDQLWSEKISKTETNTLNTQPQVYQSECKKCPDSAIICQKSTIILKKGYWRNNSTSTDIVECPILFNACDEQDQTSKNGCLSGYMGPICKMCDLGGQLWKGQRFSQSHLGQSKCQLCSDIKYLVFTIILAILLLLFYFIFSMQIFYNSFVNSCICYYLRKINLISISSNSIKDKSSVYMKILVNYVKISSTLVTFQFSFLPDLLLSFSDYLGDPISKISVNISCLISSDYIRQFSQAKKLKLFGIQRQNNLQKCITLYYFGYYYQEFKEKFYYWEFIRIYLRVIIIVAFTLTSQSQFISYQIVIFLLFFYIKFTLYFNPIRNNNLQRFDLFCNKMIILNSLLSIINIDIKSGIISGIIYSLHFIVIFMTILIIIFFKLNNPFTFVGRFFNKFLYKILPRSIYNKYIKIYSSNWQVLTRWKRLQKNLSLIVSLQAIEKVTQQKCQPNSNQVNIDLDPLIKTKSDIIKTKLSNINKQSSKRSTLYELSKFKDLTPGIIKLEREQSETPFQKYLELIDIPKKDRIGQNLEEMILQQGVNSDELNFKSEIFSNYGQKKIVDEVYDARFNRKKNYDSFQQFQSSSGIN</sequence>
<keyword evidence="1 2" id="KW-0812">Transmembrane</keyword>
<protein>
    <submittedName>
        <fullName evidence="2">Transmembrane protein, putative</fullName>
    </submittedName>
</protein>
<dbReference type="AlphaFoldDB" id="W7XL51"/>
<evidence type="ECO:0000313" key="3">
    <source>
        <dbReference type="Proteomes" id="UP000009168"/>
    </source>
</evidence>
<dbReference type="PANTHER" id="PTHR11319:SF35">
    <property type="entry name" value="OUTER MEMBRANE PROTEIN PMPC-RELATED"/>
    <property type="match status" value="1"/>
</dbReference>
<keyword evidence="3" id="KW-1185">Reference proteome</keyword>
<gene>
    <name evidence="2" type="ORF">TTHERM_000146188</name>
</gene>
<keyword evidence="1" id="KW-0472">Membrane</keyword>
<feature type="transmembrane region" description="Helical" evidence="1">
    <location>
        <begin position="674"/>
        <end position="697"/>
    </location>
</feature>
<feature type="transmembrane region" description="Helical" evidence="1">
    <location>
        <begin position="592"/>
        <end position="612"/>
    </location>
</feature>
<name>W7XL51_TETTS</name>